<dbReference type="Proteomes" id="UP000012243">
    <property type="component" value="Unassembled WGS sequence"/>
</dbReference>
<dbReference type="AlphaFoldDB" id="N4TT30"/>
<dbReference type="PATRIC" id="fig|992035.3.peg.961"/>
<comment type="caution">
    <text evidence="1">The sequence shown here is derived from an EMBL/GenBank/DDBJ whole genome shotgun (WGS) entry which is preliminary data.</text>
</comment>
<dbReference type="EMBL" id="AOTW01000001">
    <property type="protein sequence ID" value="ENH59836.1"/>
    <property type="molecule type" value="Genomic_DNA"/>
</dbReference>
<gene>
    <name evidence="1" type="ORF">HPHPA11_0982</name>
</gene>
<evidence type="ECO:0000313" key="2">
    <source>
        <dbReference type="Proteomes" id="UP000012243"/>
    </source>
</evidence>
<reference evidence="1 2" key="1">
    <citation type="submission" date="2013-02" db="EMBL/GenBank/DDBJ databases">
        <title>Comparative Sequence Analysis of H. pylori Isolates.</title>
        <authorList>
            <person name="Blanchard T.G."/>
            <person name="Czinn S.J."/>
            <person name="McCracken C.M."/>
            <person name="Abolude K.A."/>
            <person name="Shefchek K.S."/>
            <person name="Maroo A.M."/>
            <person name="Santana-Cruz I.S."/>
            <person name="Tallon L.J."/>
            <person name="Ficke F.W.F."/>
        </authorList>
    </citation>
    <scope>NUCLEOTIDE SEQUENCE [LARGE SCALE GENOMIC DNA]</scope>
    <source>
        <strain evidence="1 2">Hp A-11</strain>
    </source>
</reference>
<proteinExistence type="predicted"/>
<name>N4TT30_HELPX</name>
<protein>
    <submittedName>
        <fullName evidence="1">Uncharacterized protein</fullName>
    </submittedName>
</protein>
<organism evidence="1 2">
    <name type="scientific">Helicobacter pylori Hp A-11</name>
    <dbReference type="NCBI Taxonomy" id="992035"/>
    <lineage>
        <taxon>Bacteria</taxon>
        <taxon>Pseudomonadati</taxon>
        <taxon>Campylobacterota</taxon>
        <taxon>Epsilonproteobacteria</taxon>
        <taxon>Campylobacterales</taxon>
        <taxon>Helicobacteraceae</taxon>
        <taxon>Helicobacter</taxon>
    </lineage>
</organism>
<evidence type="ECO:0000313" key="1">
    <source>
        <dbReference type="EMBL" id="ENH59836.1"/>
    </source>
</evidence>
<sequence>MKTMILGLILIEYHLPLYACEFKLLGYFGELVSSLYCACLKP</sequence>
<accession>N4TT30</accession>